<dbReference type="AlphaFoldDB" id="A0A498IDX1"/>
<evidence type="ECO:0000313" key="3">
    <source>
        <dbReference type="Proteomes" id="UP000290289"/>
    </source>
</evidence>
<proteinExistence type="predicted"/>
<evidence type="ECO:0000313" key="2">
    <source>
        <dbReference type="EMBL" id="RXH79751.1"/>
    </source>
</evidence>
<organism evidence="2 3">
    <name type="scientific">Malus domestica</name>
    <name type="common">Apple</name>
    <name type="synonym">Pyrus malus</name>
    <dbReference type="NCBI Taxonomy" id="3750"/>
    <lineage>
        <taxon>Eukaryota</taxon>
        <taxon>Viridiplantae</taxon>
        <taxon>Streptophyta</taxon>
        <taxon>Embryophyta</taxon>
        <taxon>Tracheophyta</taxon>
        <taxon>Spermatophyta</taxon>
        <taxon>Magnoliopsida</taxon>
        <taxon>eudicotyledons</taxon>
        <taxon>Gunneridae</taxon>
        <taxon>Pentapetalae</taxon>
        <taxon>rosids</taxon>
        <taxon>fabids</taxon>
        <taxon>Rosales</taxon>
        <taxon>Rosaceae</taxon>
        <taxon>Amygdaloideae</taxon>
        <taxon>Maleae</taxon>
        <taxon>Malus</taxon>
    </lineage>
</organism>
<protein>
    <submittedName>
        <fullName evidence="2">Uncharacterized protein</fullName>
    </submittedName>
</protein>
<reference evidence="2 3" key="1">
    <citation type="submission" date="2018-10" db="EMBL/GenBank/DDBJ databases">
        <title>A high-quality apple genome assembly.</title>
        <authorList>
            <person name="Hu J."/>
        </authorList>
    </citation>
    <scope>NUCLEOTIDE SEQUENCE [LARGE SCALE GENOMIC DNA]</scope>
    <source>
        <strain evidence="3">cv. HFTH1</strain>
        <tissue evidence="2">Young leaf</tissue>
    </source>
</reference>
<dbReference type="EMBL" id="RDQH01000339">
    <property type="protein sequence ID" value="RXH79751.1"/>
    <property type="molecule type" value="Genomic_DNA"/>
</dbReference>
<comment type="caution">
    <text evidence="2">The sequence shown here is derived from an EMBL/GenBank/DDBJ whole genome shotgun (WGS) entry which is preliminary data.</text>
</comment>
<accession>A0A498IDX1</accession>
<evidence type="ECO:0000256" key="1">
    <source>
        <dbReference type="SAM" id="MobiDB-lite"/>
    </source>
</evidence>
<gene>
    <name evidence="2" type="ORF">DVH24_040898</name>
</gene>
<dbReference type="Proteomes" id="UP000290289">
    <property type="component" value="Chromosome 13"/>
</dbReference>
<keyword evidence="3" id="KW-1185">Reference proteome</keyword>
<feature type="region of interest" description="Disordered" evidence="1">
    <location>
        <begin position="1"/>
        <end position="26"/>
    </location>
</feature>
<feature type="compositionally biased region" description="Polar residues" evidence="1">
    <location>
        <begin position="1"/>
        <end position="10"/>
    </location>
</feature>
<name>A0A498IDX1_MALDO</name>
<sequence>MVEAPQSGNQVEPVELEDSKDEVEHVNNRRPKLGRSFVWDHLTIGCAIYRPNQPIVLAEPIFGNHKETVG</sequence>